<dbReference type="RefSeq" id="WP_123769363.1">
    <property type="nucleotide sequence ID" value="NZ_RKQN01000001.1"/>
</dbReference>
<dbReference type="AlphaFoldDB" id="A0A3N4W9C0"/>
<organism evidence="1 2">
    <name type="scientific">Vulcaniibacterium tengchongense</name>
    <dbReference type="NCBI Taxonomy" id="1273429"/>
    <lineage>
        <taxon>Bacteria</taxon>
        <taxon>Pseudomonadati</taxon>
        <taxon>Pseudomonadota</taxon>
        <taxon>Gammaproteobacteria</taxon>
        <taxon>Lysobacterales</taxon>
        <taxon>Lysobacteraceae</taxon>
        <taxon>Vulcaniibacterium</taxon>
    </lineage>
</organism>
<dbReference type="InterPro" id="IPR056912">
    <property type="entry name" value="Phage_JBD30_tail_term-like"/>
</dbReference>
<sequence>MSVGPYPVSLAIERLSAHAPLLKLVGDAADLQAAFDATPVRAPAAYVLCEERGGAIKYTGPVTIQDVEVALQLVLFVRNATKERTGAGARRAMDEVIGQCRAALLGWAPGDSYDALSFWSGRDERYSGSWLVAQQVYRGGYRISHQVTP</sequence>
<dbReference type="Pfam" id="PF23840">
    <property type="entry name" value="Phage_tail_terminator"/>
    <property type="match status" value="1"/>
</dbReference>
<reference evidence="1 2" key="1">
    <citation type="submission" date="2018-11" db="EMBL/GenBank/DDBJ databases">
        <title>Genomic Encyclopedia of Type Strains, Phase IV (KMG-IV): sequencing the most valuable type-strain genomes for metagenomic binning, comparative biology and taxonomic classification.</title>
        <authorList>
            <person name="Goeker M."/>
        </authorList>
    </citation>
    <scope>NUCLEOTIDE SEQUENCE [LARGE SCALE GENOMIC DNA]</scope>
    <source>
        <strain evidence="1 2">DSM 25623</strain>
    </source>
</reference>
<proteinExistence type="predicted"/>
<gene>
    <name evidence="1" type="ORF">EDC50_1046</name>
</gene>
<dbReference type="OrthoDB" id="6955362at2"/>
<name>A0A3N4W9C0_9GAMM</name>
<comment type="caution">
    <text evidence="1">The sequence shown here is derived from an EMBL/GenBank/DDBJ whole genome shotgun (WGS) entry which is preliminary data.</text>
</comment>
<dbReference type="Proteomes" id="UP000269708">
    <property type="component" value="Unassembled WGS sequence"/>
</dbReference>
<accession>A0A3N4W9C0</accession>
<evidence type="ECO:0008006" key="3">
    <source>
        <dbReference type="Google" id="ProtNLM"/>
    </source>
</evidence>
<dbReference type="EMBL" id="RKQN01000001">
    <property type="protein sequence ID" value="RPE81844.1"/>
    <property type="molecule type" value="Genomic_DNA"/>
</dbReference>
<evidence type="ECO:0000313" key="1">
    <source>
        <dbReference type="EMBL" id="RPE81844.1"/>
    </source>
</evidence>
<protein>
    <recommendedName>
        <fullName evidence="3">DUF3168 domain-containing protein</fullName>
    </recommendedName>
</protein>
<keyword evidence="2" id="KW-1185">Reference proteome</keyword>
<evidence type="ECO:0000313" key="2">
    <source>
        <dbReference type="Proteomes" id="UP000269708"/>
    </source>
</evidence>